<protein>
    <submittedName>
        <fullName evidence="1">Uncharacterized protein</fullName>
    </submittedName>
</protein>
<dbReference type="EMBL" id="BDQV01000455">
    <property type="protein sequence ID" value="GAY65135.1"/>
    <property type="molecule type" value="Genomic_DNA"/>
</dbReference>
<comment type="caution">
    <text evidence="1">The sequence shown here is derived from an EMBL/GenBank/DDBJ whole genome shotgun (WGS) entry which is preliminary data.</text>
</comment>
<dbReference type="Proteomes" id="UP000236630">
    <property type="component" value="Unassembled WGS sequence"/>
</dbReference>
<sequence length="101" mass="11115">MTKYAFIDDSHGILSSSSMIKRSSSDFGDEGLPMASSISYDFELLIMTKYVFIDDSHGTLSSSSMIKRYLSASLPYISLQRSCTPSILNRGSRTTAIALIE</sequence>
<proteinExistence type="predicted"/>
<accession>A0A2H5QLL1</accession>
<evidence type="ECO:0000313" key="1">
    <source>
        <dbReference type="EMBL" id="GAY65135.1"/>
    </source>
</evidence>
<keyword evidence="2" id="KW-1185">Reference proteome</keyword>
<organism evidence="1 2">
    <name type="scientific">Citrus unshiu</name>
    <name type="common">Satsuma mandarin</name>
    <name type="synonym">Citrus nobilis var. unshiu</name>
    <dbReference type="NCBI Taxonomy" id="55188"/>
    <lineage>
        <taxon>Eukaryota</taxon>
        <taxon>Viridiplantae</taxon>
        <taxon>Streptophyta</taxon>
        <taxon>Embryophyta</taxon>
        <taxon>Tracheophyta</taxon>
        <taxon>Spermatophyta</taxon>
        <taxon>Magnoliopsida</taxon>
        <taxon>eudicotyledons</taxon>
        <taxon>Gunneridae</taxon>
        <taxon>Pentapetalae</taxon>
        <taxon>rosids</taxon>
        <taxon>malvids</taxon>
        <taxon>Sapindales</taxon>
        <taxon>Rutaceae</taxon>
        <taxon>Aurantioideae</taxon>
        <taxon>Citrus</taxon>
    </lineage>
</organism>
<name>A0A2H5QLL1_CITUN</name>
<evidence type="ECO:0000313" key="2">
    <source>
        <dbReference type="Proteomes" id="UP000236630"/>
    </source>
</evidence>
<dbReference type="AlphaFoldDB" id="A0A2H5QLL1"/>
<reference evidence="1 2" key="1">
    <citation type="journal article" date="2017" name="Front. Genet.">
        <title>Draft sequencing of the heterozygous diploid genome of Satsuma (Citrus unshiu Marc.) using a hybrid assembly approach.</title>
        <authorList>
            <person name="Shimizu T."/>
            <person name="Tanizawa Y."/>
            <person name="Mochizuki T."/>
            <person name="Nagasaki H."/>
            <person name="Yoshioka T."/>
            <person name="Toyoda A."/>
            <person name="Fujiyama A."/>
            <person name="Kaminuma E."/>
            <person name="Nakamura Y."/>
        </authorList>
    </citation>
    <scope>NUCLEOTIDE SEQUENCE [LARGE SCALE GENOMIC DNA]</scope>
    <source>
        <strain evidence="2">cv. Miyagawa wase</strain>
    </source>
</reference>
<gene>
    <name evidence="1" type="ORF">CUMW_238910</name>
</gene>